<dbReference type="PROSITE" id="PS51257">
    <property type="entry name" value="PROKAR_LIPOPROTEIN"/>
    <property type="match status" value="1"/>
</dbReference>
<evidence type="ECO:0008006" key="3">
    <source>
        <dbReference type="Google" id="ProtNLM"/>
    </source>
</evidence>
<gene>
    <name evidence="1" type="ORF">GCM10023150_06190</name>
</gene>
<accession>A0ABP8HVW2</accession>
<dbReference type="EMBL" id="BAABFU010000001">
    <property type="protein sequence ID" value="GAA4345650.1"/>
    <property type="molecule type" value="Genomic_DNA"/>
</dbReference>
<name>A0ABP8HVW2_9GAMM</name>
<sequence length="163" mass="18734">MKLIITIIFAGLITACATNSNKKELQSCAEVYSHDLSVTSKQHFFPIRFREVNELRVDKMGWGVRKNSSGIIKLEPGKHRLEVFVVSKNVGGLNTPSVIDRQYVDVTVEKDHSYELLAYEKQGEAKTLERSKRFRIVLNKEREKVCETGRIFELPDESIFEDK</sequence>
<keyword evidence="2" id="KW-1185">Reference proteome</keyword>
<dbReference type="RefSeq" id="WP_223577056.1">
    <property type="nucleotide sequence ID" value="NZ_BAABFU010000001.1"/>
</dbReference>
<protein>
    <recommendedName>
        <fullName evidence="3">DUF2846 domain-containing protein</fullName>
    </recommendedName>
</protein>
<dbReference type="Proteomes" id="UP001501294">
    <property type="component" value="Unassembled WGS sequence"/>
</dbReference>
<evidence type="ECO:0000313" key="2">
    <source>
        <dbReference type="Proteomes" id="UP001501294"/>
    </source>
</evidence>
<evidence type="ECO:0000313" key="1">
    <source>
        <dbReference type="EMBL" id="GAA4345650.1"/>
    </source>
</evidence>
<comment type="caution">
    <text evidence="1">The sequence shown here is derived from an EMBL/GenBank/DDBJ whole genome shotgun (WGS) entry which is preliminary data.</text>
</comment>
<proteinExistence type="predicted"/>
<organism evidence="1 2">
    <name type="scientific">Kangiella taiwanensis</name>
    <dbReference type="NCBI Taxonomy" id="1079179"/>
    <lineage>
        <taxon>Bacteria</taxon>
        <taxon>Pseudomonadati</taxon>
        <taxon>Pseudomonadota</taxon>
        <taxon>Gammaproteobacteria</taxon>
        <taxon>Kangiellales</taxon>
        <taxon>Kangiellaceae</taxon>
        <taxon>Kangiella</taxon>
    </lineage>
</organism>
<reference evidence="2" key="1">
    <citation type="journal article" date="2019" name="Int. J. Syst. Evol. Microbiol.">
        <title>The Global Catalogue of Microorganisms (GCM) 10K type strain sequencing project: providing services to taxonomists for standard genome sequencing and annotation.</title>
        <authorList>
            <consortium name="The Broad Institute Genomics Platform"/>
            <consortium name="The Broad Institute Genome Sequencing Center for Infectious Disease"/>
            <person name="Wu L."/>
            <person name="Ma J."/>
        </authorList>
    </citation>
    <scope>NUCLEOTIDE SEQUENCE [LARGE SCALE GENOMIC DNA]</scope>
    <source>
        <strain evidence="2">JCM 17727</strain>
    </source>
</reference>